<proteinExistence type="predicted"/>
<dbReference type="Gene3D" id="3.30.160.60">
    <property type="entry name" value="Classic Zinc Finger"/>
    <property type="match status" value="1"/>
</dbReference>
<keyword evidence="1 3" id="KW-0479">Metal-binding</keyword>
<evidence type="ECO:0000256" key="2">
    <source>
        <dbReference type="ARBA" id="ARBA00022833"/>
    </source>
</evidence>
<evidence type="ECO:0000256" key="4">
    <source>
        <dbReference type="SAM" id="Coils"/>
    </source>
</evidence>
<keyword evidence="1 3" id="KW-0863">Zinc-finger</keyword>
<reference evidence="6" key="3">
    <citation type="submission" date="2025-09" db="UniProtKB">
        <authorList>
            <consortium name="Ensembl"/>
        </authorList>
    </citation>
    <scope>IDENTIFICATION</scope>
</reference>
<dbReference type="InterPro" id="IPR050143">
    <property type="entry name" value="TRIM/RBCC"/>
</dbReference>
<accession>A0A7N4P715</accession>
<feature type="coiled-coil region" evidence="4">
    <location>
        <begin position="147"/>
        <end position="180"/>
    </location>
</feature>
<protein>
    <recommendedName>
        <fullName evidence="5">B box-type domain-containing protein</fullName>
    </recommendedName>
</protein>
<dbReference type="AlphaFoldDB" id="A0A7N4P715"/>
<dbReference type="GeneTree" id="ENSGT00940000154126"/>
<dbReference type="GO" id="GO:0008270">
    <property type="term" value="F:zinc ion binding"/>
    <property type="evidence" value="ECO:0007669"/>
    <property type="project" value="UniProtKB-KW"/>
</dbReference>
<feature type="domain" description="B box-type" evidence="5">
    <location>
        <begin position="41"/>
        <end position="82"/>
    </location>
</feature>
<keyword evidence="4" id="KW-0175">Coiled coil</keyword>
<dbReference type="Ensembl" id="ENSSHAT00000032461.1">
    <property type="protein sequence ID" value="ENSSHAP00000032631.1"/>
    <property type="gene ID" value="ENSSHAG00000025068.1"/>
</dbReference>
<dbReference type="SUPFAM" id="SSF57845">
    <property type="entry name" value="B-box zinc-binding domain"/>
    <property type="match status" value="1"/>
</dbReference>
<dbReference type="PROSITE" id="PS50119">
    <property type="entry name" value="ZF_BBOX"/>
    <property type="match status" value="1"/>
</dbReference>
<gene>
    <name evidence="6" type="primary">LOC105749873</name>
</gene>
<keyword evidence="2" id="KW-0862">Zinc</keyword>
<dbReference type="Proteomes" id="UP000007648">
    <property type="component" value="Unassembled WGS sequence"/>
</dbReference>
<sequence>MMRFRELSQSRAFNTTVRRMGKLILRQKRPSVRQKRWQRSEESTKCDRHQEDKQLFCVDDQMLVCVSCSQSQEHEDHTFQPIEDAAKLYREKLLENLKLVNGNLNDVQKLIREEKKIPRTWAVVWTEEGEMSRGMFEEKFEEIRDFLSDEEEEVHSLVELNEEENEMFEKLKKLETQQEIQNRQQKWLSNLRMSRHKNDLREMATALEEKSQMPDMNLLQDVEDTLNKSELLLLQKPEPFTPKLSSSYCMNLRKFLKKFQESRWLQCHYPYELPDDDRKRTFTFSDITSGHMYAVYTSGSLHYMNGRDLSITQLKGNDDLKEDPDCSIFTCYCLPIEREHANDFSSCPSVEWH</sequence>
<dbReference type="SMART" id="SM00336">
    <property type="entry name" value="BBOX"/>
    <property type="match status" value="1"/>
</dbReference>
<evidence type="ECO:0000256" key="1">
    <source>
        <dbReference type="ARBA" id="ARBA00022771"/>
    </source>
</evidence>
<dbReference type="InParanoid" id="A0A7N4P715"/>
<evidence type="ECO:0000259" key="5">
    <source>
        <dbReference type="PROSITE" id="PS50119"/>
    </source>
</evidence>
<evidence type="ECO:0000313" key="7">
    <source>
        <dbReference type="Proteomes" id="UP000007648"/>
    </source>
</evidence>
<dbReference type="InterPro" id="IPR000315">
    <property type="entry name" value="Znf_B-box"/>
</dbReference>
<dbReference type="Pfam" id="PF00643">
    <property type="entry name" value="zf-B_box"/>
    <property type="match status" value="1"/>
</dbReference>
<reference evidence="6" key="2">
    <citation type="submission" date="2025-08" db="UniProtKB">
        <authorList>
            <consortium name="Ensembl"/>
        </authorList>
    </citation>
    <scope>IDENTIFICATION</scope>
</reference>
<keyword evidence="7" id="KW-1185">Reference proteome</keyword>
<evidence type="ECO:0000256" key="3">
    <source>
        <dbReference type="PROSITE-ProRule" id="PRU00024"/>
    </source>
</evidence>
<reference evidence="6 7" key="1">
    <citation type="journal article" date="2011" name="Proc. Natl. Acad. Sci. U.S.A.">
        <title>Genetic diversity and population structure of the endangered marsupial Sarcophilus harrisii (Tasmanian devil).</title>
        <authorList>
            <person name="Miller W."/>
            <person name="Hayes V.M."/>
            <person name="Ratan A."/>
            <person name="Petersen D.C."/>
            <person name="Wittekindt N.E."/>
            <person name="Miller J."/>
            <person name="Walenz B."/>
            <person name="Knight J."/>
            <person name="Qi J."/>
            <person name="Zhao F."/>
            <person name="Wang Q."/>
            <person name="Bedoya-Reina O.C."/>
            <person name="Katiyar N."/>
            <person name="Tomsho L.P."/>
            <person name="Kasson L.M."/>
            <person name="Hardie R.A."/>
            <person name="Woodbridge P."/>
            <person name="Tindall E.A."/>
            <person name="Bertelsen M.F."/>
            <person name="Dixon D."/>
            <person name="Pyecroft S."/>
            <person name="Helgen K.M."/>
            <person name="Lesk A.M."/>
            <person name="Pringle T.H."/>
            <person name="Patterson N."/>
            <person name="Zhang Y."/>
            <person name="Kreiss A."/>
            <person name="Woods G.M."/>
            <person name="Jones M.E."/>
            <person name="Schuster S.C."/>
        </authorList>
    </citation>
    <scope>NUCLEOTIDE SEQUENCE [LARGE SCALE GENOMIC DNA]</scope>
</reference>
<organism evidence="6 7">
    <name type="scientific">Sarcophilus harrisii</name>
    <name type="common">Tasmanian devil</name>
    <name type="synonym">Sarcophilus laniarius</name>
    <dbReference type="NCBI Taxonomy" id="9305"/>
    <lineage>
        <taxon>Eukaryota</taxon>
        <taxon>Metazoa</taxon>
        <taxon>Chordata</taxon>
        <taxon>Craniata</taxon>
        <taxon>Vertebrata</taxon>
        <taxon>Euteleostomi</taxon>
        <taxon>Mammalia</taxon>
        <taxon>Metatheria</taxon>
        <taxon>Dasyuromorphia</taxon>
        <taxon>Dasyuridae</taxon>
        <taxon>Sarcophilus</taxon>
    </lineage>
</organism>
<dbReference type="PANTHER" id="PTHR24103">
    <property type="entry name" value="E3 UBIQUITIN-PROTEIN LIGASE TRIM"/>
    <property type="match status" value="1"/>
</dbReference>
<evidence type="ECO:0000313" key="6">
    <source>
        <dbReference type="Ensembl" id="ENSSHAP00000032631.1"/>
    </source>
</evidence>
<name>A0A7N4P715_SARHA</name>